<dbReference type="InterPro" id="IPR006439">
    <property type="entry name" value="HAD-SF_hydro_IA"/>
</dbReference>
<dbReference type="NCBIfam" id="TIGR01549">
    <property type="entry name" value="HAD-SF-IA-v1"/>
    <property type="match status" value="1"/>
</dbReference>
<dbReference type="PANTHER" id="PTHR43611">
    <property type="entry name" value="ALPHA-D-GLUCOSE 1-PHOSPHATE PHOSPHATASE"/>
    <property type="match status" value="1"/>
</dbReference>
<protein>
    <submittedName>
        <fullName evidence="1">HAD-IA family hydrolase</fullName>
    </submittedName>
</protein>
<accession>A0AAU7W2A6</accession>
<evidence type="ECO:0000313" key="1">
    <source>
        <dbReference type="EMBL" id="XBX79896.1"/>
    </source>
</evidence>
<dbReference type="AlphaFoldDB" id="A0AAU7W2A6"/>
<dbReference type="Pfam" id="PF00702">
    <property type="entry name" value="Hydrolase"/>
    <property type="match status" value="1"/>
</dbReference>
<reference evidence="1" key="1">
    <citation type="submission" date="2024-06" db="EMBL/GenBank/DDBJ databases">
        <title>Draft genome sequence of Microbacterium sp. strain A8/3-1, isolated from Oxytropis tragacanthoides Fisch. ex DC. Root nodules in the Altai region of Russia.</title>
        <authorList>
            <person name="Sazanova A."/>
            <person name="Guro P."/>
            <person name="Kuznetsova I."/>
            <person name="Belimov A."/>
            <person name="Safronova V."/>
        </authorList>
    </citation>
    <scope>NUCLEOTIDE SEQUENCE</scope>
    <source>
        <strain evidence="1">A8/3-1</strain>
    </source>
</reference>
<dbReference type="GO" id="GO:0016787">
    <property type="term" value="F:hydrolase activity"/>
    <property type="evidence" value="ECO:0007669"/>
    <property type="project" value="UniProtKB-KW"/>
</dbReference>
<dbReference type="PRINTS" id="PR00413">
    <property type="entry name" value="HADHALOGNASE"/>
</dbReference>
<keyword evidence="1" id="KW-0378">Hydrolase</keyword>
<dbReference type="Gene3D" id="3.40.50.1000">
    <property type="entry name" value="HAD superfamily/HAD-like"/>
    <property type="match status" value="1"/>
</dbReference>
<dbReference type="InterPro" id="IPR023214">
    <property type="entry name" value="HAD_sf"/>
</dbReference>
<dbReference type="NCBIfam" id="TIGR01509">
    <property type="entry name" value="HAD-SF-IA-v3"/>
    <property type="match status" value="1"/>
</dbReference>
<dbReference type="EMBL" id="CP158357">
    <property type="protein sequence ID" value="XBX79896.1"/>
    <property type="molecule type" value="Genomic_DNA"/>
</dbReference>
<name>A0AAU7W2A6_9MICO</name>
<dbReference type="PANTHER" id="PTHR43611:SF3">
    <property type="entry name" value="FLAVIN MONONUCLEOTIDE HYDROLASE 1, CHLOROPLATIC"/>
    <property type="match status" value="1"/>
</dbReference>
<dbReference type="InterPro" id="IPR036412">
    <property type="entry name" value="HAD-like_sf"/>
</dbReference>
<dbReference type="RefSeq" id="WP_350352806.1">
    <property type="nucleotide sequence ID" value="NZ_CP158357.1"/>
</dbReference>
<sequence>MADVRWILFDIGGVLEVVDDDTWQEQWWQRWSDRAGISRAEVDARVEAADLPRIDVTTGHAEDFWSGLGSALELDPDQLGATRADFWDAYCGTGNTELIEYARSLRGRARTAILSNSADGAREEEERRFGFSEIFDPICYSHEQGVNKPDPQAYLLALERLGAAPEDVFFIDDHAEAIAGAAAVGIRGILHRHNAETITAIETFLAGGVPVAAG</sequence>
<dbReference type="SUPFAM" id="SSF56784">
    <property type="entry name" value="HAD-like"/>
    <property type="match status" value="1"/>
</dbReference>
<proteinExistence type="predicted"/>
<gene>
    <name evidence="1" type="ORF">ABS642_07395</name>
</gene>
<organism evidence="1">
    <name type="scientific">Microbacterium sp. A8/3-1</name>
    <dbReference type="NCBI Taxonomy" id="3160749"/>
    <lineage>
        <taxon>Bacteria</taxon>
        <taxon>Bacillati</taxon>
        <taxon>Actinomycetota</taxon>
        <taxon>Actinomycetes</taxon>
        <taxon>Micrococcales</taxon>
        <taxon>Microbacteriaceae</taxon>
        <taxon>Microbacterium</taxon>
    </lineage>
</organism>